<feature type="transmembrane region" description="Helical" evidence="1">
    <location>
        <begin position="240"/>
        <end position="259"/>
    </location>
</feature>
<sequence length="409" mass="41901">MNRQLTALFAAFEAILVVAIGVAIPLVPLTLLWGIQFGLAIDWAVFWRVSVDTWLLGHGVDITMTLDPATAAQLGLPAAGAPFTLTIALLGFALLTVLLGVRAGRRVAETRHRILGELVSLGTFALASFAVTFTALHPDARPSLVQGTLLPTLVFAVGMAIGVRRTRNLQDDRGSSIRSSIRNWINDWPAPVRDGAVTALRGGAAAAAAVFTLAAALTAAAILISYARIITLYEGLHTEVLGGVTITLAQLALLPNLVIYTASWLVGPGFALGTGSAVSPLATQLGPIPAIPVLGALPADALAFGFVGLLVPIVAGFLVGAILGPGARRKLGRRELVLVAIGIGIVGGVILGLLAWASTGAAGPGRLHDVGPDAIAVGGWAALELGLGAMAGLFASLKRSPAKVGEAER</sequence>
<protein>
    <submittedName>
        <fullName evidence="2">Uncharacterized protein</fullName>
    </submittedName>
</protein>
<proteinExistence type="predicted"/>
<dbReference type="Pfam" id="PF19877">
    <property type="entry name" value="DUF6350"/>
    <property type="match status" value="1"/>
</dbReference>
<feature type="transmembrane region" description="Helical" evidence="1">
    <location>
        <begin position="203"/>
        <end position="228"/>
    </location>
</feature>
<feature type="transmembrane region" description="Helical" evidence="1">
    <location>
        <begin position="143"/>
        <end position="163"/>
    </location>
</feature>
<keyword evidence="3" id="KW-1185">Reference proteome</keyword>
<feature type="transmembrane region" description="Helical" evidence="1">
    <location>
        <begin position="83"/>
        <end position="102"/>
    </location>
</feature>
<dbReference type="EMBL" id="OCST01000002">
    <property type="protein sequence ID" value="SOE60506.1"/>
    <property type="molecule type" value="Genomic_DNA"/>
</dbReference>
<feature type="transmembrane region" description="Helical" evidence="1">
    <location>
        <begin position="336"/>
        <end position="357"/>
    </location>
</feature>
<reference evidence="2 3" key="1">
    <citation type="submission" date="2017-09" db="EMBL/GenBank/DDBJ databases">
        <authorList>
            <person name="Ehlers B."/>
            <person name="Leendertz F.H."/>
        </authorList>
    </citation>
    <scope>NUCLEOTIDE SEQUENCE [LARGE SCALE GENOMIC DNA]</scope>
    <source>
        <strain evidence="2 3">CGMCC 1.05381</strain>
    </source>
</reference>
<feature type="transmembrane region" description="Helical" evidence="1">
    <location>
        <begin position="7"/>
        <end position="35"/>
    </location>
</feature>
<evidence type="ECO:0000313" key="2">
    <source>
        <dbReference type="EMBL" id="SOE60506.1"/>
    </source>
</evidence>
<keyword evidence="1" id="KW-0472">Membrane</keyword>
<name>A0A2C8Z934_9MICO</name>
<keyword evidence="1" id="KW-1133">Transmembrane helix</keyword>
<dbReference type="OrthoDB" id="3742900at2"/>
<feature type="transmembrane region" description="Helical" evidence="1">
    <location>
        <begin position="302"/>
        <end position="324"/>
    </location>
</feature>
<feature type="transmembrane region" description="Helical" evidence="1">
    <location>
        <begin position="114"/>
        <end position="137"/>
    </location>
</feature>
<feature type="transmembrane region" description="Helical" evidence="1">
    <location>
        <begin position="377"/>
        <end position="397"/>
    </location>
</feature>
<dbReference type="InterPro" id="IPR045931">
    <property type="entry name" value="DUF6350"/>
</dbReference>
<keyword evidence="1" id="KW-0812">Transmembrane</keyword>
<evidence type="ECO:0000313" key="3">
    <source>
        <dbReference type="Proteomes" id="UP000219440"/>
    </source>
</evidence>
<dbReference type="RefSeq" id="WP_097060235.1">
    <property type="nucleotide sequence ID" value="NZ_BMLC01000001.1"/>
</dbReference>
<dbReference type="AlphaFoldDB" id="A0A2C8Z934"/>
<gene>
    <name evidence="2" type="ORF">SAMN06296378_1102</name>
</gene>
<evidence type="ECO:0000256" key="1">
    <source>
        <dbReference type="SAM" id="Phobius"/>
    </source>
</evidence>
<organism evidence="2 3">
    <name type="scientific">Salinibacterium xinjiangense</name>
    <dbReference type="NCBI Taxonomy" id="386302"/>
    <lineage>
        <taxon>Bacteria</taxon>
        <taxon>Bacillati</taxon>
        <taxon>Actinomycetota</taxon>
        <taxon>Actinomycetes</taxon>
        <taxon>Micrococcales</taxon>
        <taxon>Microbacteriaceae</taxon>
        <taxon>Salinibacterium</taxon>
    </lineage>
</organism>
<dbReference type="Proteomes" id="UP000219440">
    <property type="component" value="Unassembled WGS sequence"/>
</dbReference>
<feature type="transmembrane region" description="Helical" evidence="1">
    <location>
        <begin position="264"/>
        <end position="282"/>
    </location>
</feature>
<accession>A0A2C8Z934</accession>